<keyword evidence="3" id="KW-1185">Reference proteome</keyword>
<keyword evidence="1" id="KW-0732">Signal</keyword>
<evidence type="ECO:0000313" key="2">
    <source>
        <dbReference type="EMBL" id="CTQ76550.1"/>
    </source>
</evidence>
<gene>
    <name evidence="2" type="ORF">LAX5112_04630</name>
</gene>
<dbReference type="Proteomes" id="UP000053235">
    <property type="component" value="Unassembled WGS sequence"/>
</dbReference>
<accession>A0A0M7AQM0</accession>
<name>A0A0M7AQM0_9HYPH</name>
<reference evidence="3" key="1">
    <citation type="submission" date="2015-07" db="EMBL/GenBank/DDBJ databases">
        <authorList>
            <person name="Rodrigo-Torres Lidia"/>
            <person name="Arahal R.David."/>
        </authorList>
    </citation>
    <scope>NUCLEOTIDE SEQUENCE [LARGE SCALE GENOMIC DNA]</scope>
    <source>
        <strain evidence="3">CECT 5112</strain>
    </source>
</reference>
<dbReference type="RefSeq" id="WP_144432242.1">
    <property type="nucleotide sequence ID" value="NZ_CXWD01000027.1"/>
</dbReference>
<proteinExistence type="predicted"/>
<evidence type="ECO:0000256" key="1">
    <source>
        <dbReference type="SAM" id="SignalP"/>
    </source>
</evidence>
<feature type="signal peptide" evidence="1">
    <location>
        <begin position="1"/>
        <end position="29"/>
    </location>
</feature>
<dbReference type="OrthoDB" id="8435662at2"/>
<protein>
    <submittedName>
        <fullName evidence="2">Uncharacterized protein</fullName>
    </submittedName>
</protein>
<dbReference type="EMBL" id="CXWD01000027">
    <property type="protein sequence ID" value="CTQ76550.1"/>
    <property type="molecule type" value="Genomic_DNA"/>
</dbReference>
<feature type="chain" id="PRO_5005809856" evidence="1">
    <location>
        <begin position="30"/>
        <end position="352"/>
    </location>
</feature>
<sequence length="352" mass="38383">MRPIRTCLHFLPAALALVFHLLAVSAATAQMSPRNGLADNWRQILEGVDGYPAGPMLEIALRRTHSDKLEMFRWRSEFISMLSAQPGPLVEREWESLSGIPENTGAGTWTGMTWWDNQQSWQDMANMLFPSPVTANWLQTIHMTLIFVKPLDGDFDLRTLAQSGEELLELGILVFPNGPVDDLDAARGAVKSYLDAVETAGANAYHFDVYPNPMGVNGPYTAAYMQNGMPSIDEGEWSVYMVAYPSRAERDAIHRADPVKNAFAAMRSATTTEKSDIQVMTRSTSKVCCQADNMCSLDPGVCNVGILGMGDTWAGNCGQCPRPCETASGLCSHLSPDTCLAVGGKQVPACAR</sequence>
<dbReference type="STRING" id="388408.LAX5112_04630"/>
<organism evidence="2 3">
    <name type="scientific">Roseibium alexandrii</name>
    <dbReference type="NCBI Taxonomy" id="388408"/>
    <lineage>
        <taxon>Bacteria</taxon>
        <taxon>Pseudomonadati</taxon>
        <taxon>Pseudomonadota</taxon>
        <taxon>Alphaproteobacteria</taxon>
        <taxon>Hyphomicrobiales</taxon>
        <taxon>Stappiaceae</taxon>
        <taxon>Roseibium</taxon>
    </lineage>
</organism>
<evidence type="ECO:0000313" key="3">
    <source>
        <dbReference type="Proteomes" id="UP000053235"/>
    </source>
</evidence>
<dbReference type="AlphaFoldDB" id="A0A0M7AQM0"/>